<dbReference type="GO" id="GO:0006417">
    <property type="term" value="P:regulation of translation"/>
    <property type="evidence" value="ECO:0007669"/>
    <property type="project" value="UniProtKB-KW"/>
</dbReference>
<proteinExistence type="inferred from homology"/>
<organism evidence="8 9">
    <name type="scientific">Onchocerca flexuosa</name>
    <dbReference type="NCBI Taxonomy" id="387005"/>
    <lineage>
        <taxon>Eukaryota</taxon>
        <taxon>Metazoa</taxon>
        <taxon>Ecdysozoa</taxon>
        <taxon>Nematoda</taxon>
        <taxon>Chromadorea</taxon>
        <taxon>Rhabditida</taxon>
        <taxon>Spirurina</taxon>
        <taxon>Spiruromorpha</taxon>
        <taxon>Filarioidea</taxon>
        <taxon>Onchocercidae</taxon>
        <taxon>Onchocerca</taxon>
    </lineage>
</organism>
<dbReference type="InterPro" id="IPR002885">
    <property type="entry name" value="PPR_rpt"/>
</dbReference>
<accession>A0A238BMV1</accession>
<dbReference type="GO" id="GO:0043024">
    <property type="term" value="F:ribosomal small subunit binding"/>
    <property type="evidence" value="ECO:0007669"/>
    <property type="project" value="InterPro"/>
</dbReference>
<evidence type="ECO:0000313" key="9">
    <source>
        <dbReference type="Proteomes" id="UP000242913"/>
    </source>
</evidence>
<sequence length="225" mass="25888">MIAGLCKYSNAECITRALELYKEMREKDFVPTVEAYCGLLTIAKTWQEAMFYLKDMAQKYIKPNIRQLRDQFNTVVKILNEAAAVGCKPSLRTYSLVMKSCLKQRNMSKSVSLAHLVHILAKLEQSETIEMLEKGDEEFFISAMDFACKMKNIAIAERILNLYRAPNNCVRLPAFLGEAEFYGLYLRIVINQLSLQEVEKHYMSLVPRAVPLSNNLAMIMLRRLQ</sequence>
<evidence type="ECO:0000256" key="4">
    <source>
        <dbReference type="ARBA" id="ARBA00022884"/>
    </source>
</evidence>
<dbReference type="EMBL" id="KZ270064">
    <property type="protein sequence ID" value="OZC06761.1"/>
    <property type="molecule type" value="Genomic_DNA"/>
</dbReference>
<dbReference type="GO" id="GO:0005840">
    <property type="term" value="C:ribosome"/>
    <property type="evidence" value="ECO:0007669"/>
    <property type="project" value="UniProtKB-KW"/>
</dbReference>
<dbReference type="GO" id="GO:0005739">
    <property type="term" value="C:mitochondrion"/>
    <property type="evidence" value="ECO:0007669"/>
    <property type="project" value="InterPro"/>
</dbReference>
<keyword evidence="9" id="KW-1185">Reference proteome</keyword>
<dbReference type="NCBIfam" id="TIGR00756">
    <property type="entry name" value="PPR"/>
    <property type="match status" value="1"/>
</dbReference>
<keyword evidence="5" id="KW-0689">Ribosomal protein</keyword>
<evidence type="ECO:0000256" key="2">
    <source>
        <dbReference type="ARBA" id="ARBA00022730"/>
    </source>
</evidence>
<evidence type="ECO:0000256" key="6">
    <source>
        <dbReference type="ARBA" id="ARBA00023274"/>
    </source>
</evidence>
<dbReference type="PANTHER" id="PTHR16276">
    <property type="entry name" value="PENTATRICOPEPTIDE REPEAT DOMAIN-CONTAINING PROTEIN 3"/>
    <property type="match status" value="1"/>
</dbReference>
<keyword evidence="2" id="KW-0699">rRNA-binding</keyword>
<dbReference type="GO" id="GO:0032543">
    <property type="term" value="P:mitochondrial translation"/>
    <property type="evidence" value="ECO:0007669"/>
    <property type="project" value="InterPro"/>
</dbReference>
<dbReference type="GO" id="GO:0019843">
    <property type="term" value="F:rRNA binding"/>
    <property type="evidence" value="ECO:0007669"/>
    <property type="project" value="UniProtKB-KW"/>
</dbReference>
<evidence type="ECO:0000256" key="7">
    <source>
        <dbReference type="ARBA" id="ARBA00035134"/>
    </source>
</evidence>
<dbReference type="PANTHER" id="PTHR16276:SF1">
    <property type="entry name" value="SMALL RIBOSOMAL SUBUNIT PROTEIN MS39"/>
    <property type="match status" value="1"/>
</dbReference>
<dbReference type="InterPro" id="IPR011990">
    <property type="entry name" value="TPR-like_helical_dom_sf"/>
</dbReference>
<keyword evidence="4" id="KW-0694">RNA-binding</keyword>
<dbReference type="GO" id="GO:1990904">
    <property type="term" value="C:ribonucleoprotein complex"/>
    <property type="evidence" value="ECO:0007669"/>
    <property type="project" value="UniProtKB-KW"/>
</dbReference>
<evidence type="ECO:0000256" key="3">
    <source>
        <dbReference type="ARBA" id="ARBA00022845"/>
    </source>
</evidence>
<evidence type="ECO:0000313" key="8">
    <source>
        <dbReference type="EMBL" id="OZC06761.1"/>
    </source>
</evidence>
<comment type="similarity">
    <text evidence="1">Belongs to the mitochondrion-specific ribosomal protein mS39 family.</text>
</comment>
<reference evidence="8 9" key="1">
    <citation type="submission" date="2015-12" db="EMBL/GenBank/DDBJ databases">
        <title>Draft genome of the nematode, Onchocerca flexuosa.</title>
        <authorList>
            <person name="Mitreva M."/>
        </authorList>
    </citation>
    <scope>NUCLEOTIDE SEQUENCE [LARGE SCALE GENOMIC DNA]</scope>
    <source>
        <strain evidence="8">Red Deer</strain>
    </source>
</reference>
<dbReference type="Gene3D" id="1.25.40.10">
    <property type="entry name" value="Tetratricopeptide repeat domain"/>
    <property type="match status" value="1"/>
</dbReference>
<dbReference type="InterPro" id="IPR037387">
    <property type="entry name" value="PTCD3"/>
</dbReference>
<gene>
    <name evidence="8" type="ORF">X798_06247</name>
</gene>
<name>A0A238BMV1_9BILA</name>
<keyword evidence="6" id="KW-0687">Ribonucleoprotein</keyword>
<keyword evidence="3" id="KW-0810">Translation regulation</keyword>
<dbReference type="AlphaFoldDB" id="A0A238BMV1"/>
<evidence type="ECO:0000256" key="1">
    <source>
        <dbReference type="ARBA" id="ARBA00008551"/>
    </source>
</evidence>
<dbReference type="Proteomes" id="UP000242913">
    <property type="component" value="Unassembled WGS sequence"/>
</dbReference>
<dbReference type="OrthoDB" id="185373at2759"/>
<protein>
    <recommendedName>
        <fullName evidence="7">Small ribosomal subunit protein mS39</fullName>
    </recommendedName>
</protein>
<evidence type="ECO:0000256" key="5">
    <source>
        <dbReference type="ARBA" id="ARBA00022980"/>
    </source>
</evidence>